<accession>A0A090L085</accession>
<dbReference type="GeneID" id="36373915"/>
<evidence type="ECO:0000313" key="4">
    <source>
        <dbReference type="WormBase" id="SRAE_0000066800"/>
    </source>
</evidence>
<dbReference type="InterPro" id="IPR021109">
    <property type="entry name" value="Peptidase_aspartic_dom_sf"/>
</dbReference>
<dbReference type="WormBase" id="SRAE_0000066800">
    <property type="protein sequence ID" value="SRP06264"/>
    <property type="gene ID" value="WBGene00256417"/>
</dbReference>
<reference evidence="3" key="3">
    <citation type="submission" date="2020-12" db="UniProtKB">
        <authorList>
            <consortium name="WormBaseParasite"/>
        </authorList>
    </citation>
    <scope>IDENTIFICATION</scope>
</reference>
<dbReference type="EMBL" id="LN609411">
    <property type="protein sequence ID" value="CEF61547.1"/>
    <property type="molecule type" value="Genomic_DNA"/>
</dbReference>
<dbReference type="RefSeq" id="XP_024500756.1">
    <property type="nucleotide sequence ID" value="XM_024646590.1"/>
</dbReference>
<dbReference type="Gene3D" id="2.40.70.10">
    <property type="entry name" value="Acid Proteases"/>
    <property type="match status" value="1"/>
</dbReference>
<protein>
    <submittedName>
        <fullName evidence="1 3">Aspartic peptidase domain-containing protein</fullName>
    </submittedName>
</protein>
<dbReference type="SUPFAM" id="SSF50630">
    <property type="entry name" value="Acid proteases"/>
    <property type="match status" value="1"/>
</dbReference>
<organism evidence="1">
    <name type="scientific">Strongyloides ratti</name>
    <name type="common">Parasitic roundworm</name>
    <dbReference type="NCBI Taxonomy" id="34506"/>
    <lineage>
        <taxon>Eukaryota</taxon>
        <taxon>Metazoa</taxon>
        <taxon>Ecdysozoa</taxon>
        <taxon>Nematoda</taxon>
        <taxon>Chromadorea</taxon>
        <taxon>Rhabditida</taxon>
        <taxon>Tylenchina</taxon>
        <taxon>Panagrolaimomorpha</taxon>
        <taxon>Strongyloidoidea</taxon>
        <taxon>Strongyloididae</taxon>
        <taxon>Strongyloides</taxon>
    </lineage>
</organism>
<dbReference type="AlphaFoldDB" id="A0A090L085"/>
<keyword evidence="2" id="KW-1185">Reference proteome</keyword>
<evidence type="ECO:0000313" key="2">
    <source>
        <dbReference type="Proteomes" id="UP000035682"/>
    </source>
</evidence>
<dbReference type="OrthoDB" id="420169at2759"/>
<dbReference type="CTD" id="36373915"/>
<dbReference type="WBParaSite" id="SRAE_0000066800.1">
    <property type="protein sequence ID" value="SRAE_0000066800.1"/>
    <property type="gene ID" value="WBGene00256417"/>
</dbReference>
<evidence type="ECO:0000313" key="1">
    <source>
        <dbReference type="EMBL" id="CEF61547.1"/>
    </source>
</evidence>
<gene>
    <name evidence="1 3 4" type="ORF">SRAE_0000066800</name>
</gene>
<sequence>MTSWAISPSYDEHKELIDSYTKRFIRFLDLDGIVEESKKVSALITKLPDHMIDILELHSDSNTTYEQTSEILVANFGGKTSITTAVQKLKYFKLDWREDKLINKYQYSRISNIVSHRDEIHRKITYKENYALLADLINDIHSTYISSKRNKKKNDSHKRGSFKKKLHCNYCGYNNHLEKECLKKQNQSNSNDKKVNLIKESEISHGKLFIISLTINSKSVTTLIDSGATICLIKKSLSEKLYMRIEKSTSTLIYGRQNQSKLIGRGYFILKFGSFNIQERTEICNNLAMDPIYDFILGTTLLEKLGRKIFNFEENHITIKNVKIPLFNIIEQ</sequence>
<dbReference type="PANTHER" id="PTHR46888">
    <property type="entry name" value="ZINC KNUCKLE DOMAINCONTAINING PROTEIN-RELATED"/>
    <property type="match status" value="1"/>
</dbReference>
<proteinExistence type="predicted"/>
<reference evidence="2" key="1">
    <citation type="submission" date="2014-09" db="EMBL/GenBank/DDBJ databases">
        <authorList>
            <person name="Martin A.A."/>
        </authorList>
    </citation>
    <scope>NUCLEOTIDE SEQUENCE</scope>
    <source>
        <strain evidence="2">ED321</strain>
    </source>
</reference>
<dbReference type="PANTHER" id="PTHR46888:SF1">
    <property type="entry name" value="RIBONUCLEASE H"/>
    <property type="match status" value="1"/>
</dbReference>
<evidence type="ECO:0000313" key="3">
    <source>
        <dbReference type="WBParaSite" id="SRAE_0000066800.1"/>
    </source>
</evidence>
<name>A0A090L085_STRRB</name>
<dbReference type="Proteomes" id="UP000035682">
    <property type="component" value="Unplaced"/>
</dbReference>
<dbReference type="CDD" id="cd00303">
    <property type="entry name" value="retropepsin_like"/>
    <property type="match status" value="1"/>
</dbReference>
<reference evidence="1" key="2">
    <citation type="submission" date="2014-09" db="EMBL/GenBank/DDBJ databases">
        <authorList>
            <person name="Aslett A.Martin."/>
        </authorList>
    </citation>
    <scope>NUCLEOTIDE SEQUENCE</scope>
    <source>
        <strain evidence="1">ED321 Heterogonic</strain>
    </source>
</reference>